<evidence type="ECO:0000256" key="2">
    <source>
        <dbReference type="ARBA" id="ARBA00010876"/>
    </source>
</evidence>
<evidence type="ECO:0000256" key="3">
    <source>
        <dbReference type="ARBA" id="ARBA00023235"/>
    </source>
</evidence>
<evidence type="ECO:0000259" key="7">
    <source>
        <dbReference type="SMART" id="SM00363"/>
    </source>
</evidence>
<dbReference type="Pfam" id="PF01479">
    <property type="entry name" value="S4"/>
    <property type="match status" value="1"/>
</dbReference>
<evidence type="ECO:0000256" key="4">
    <source>
        <dbReference type="PIRSR" id="PIRSR606225-1"/>
    </source>
</evidence>
<dbReference type="SUPFAM" id="SSF55174">
    <property type="entry name" value="Alpha-L RNA-binding motif"/>
    <property type="match status" value="1"/>
</dbReference>
<evidence type="ECO:0000256" key="6">
    <source>
        <dbReference type="RuleBase" id="RU362028"/>
    </source>
</evidence>
<dbReference type="SMART" id="SM00363">
    <property type="entry name" value="S4"/>
    <property type="match status" value="1"/>
</dbReference>
<evidence type="ECO:0000256" key="1">
    <source>
        <dbReference type="ARBA" id="ARBA00000073"/>
    </source>
</evidence>
<keyword evidence="3 6" id="KW-0413">Isomerase</keyword>
<dbReference type="Pfam" id="PF00849">
    <property type="entry name" value="PseudoU_synth_2"/>
    <property type="match status" value="1"/>
</dbReference>
<dbReference type="PANTHER" id="PTHR21600:SF83">
    <property type="entry name" value="PSEUDOURIDYLATE SYNTHASE RPUSD4, MITOCHONDRIAL"/>
    <property type="match status" value="1"/>
</dbReference>
<protein>
    <recommendedName>
        <fullName evidence="6">Pseudouridine synthase</fullName>
        <ecNumber evidence="6">5.4.99.-</ecNumber>
    </recommendedName>
</protein>
<dbReference type="Gene3D" id="3.30.2350.10">
    <property type="entry name" value="Pseudouridine synthase"/>
    <property type="match status" value="1"/>
</dbReference>
<comment type="catalytic activity">
    <reaction evidence="1 6">
        <text>a uridine in RNA = a pseudouridine in RNA</text>
        <dbReference type="Rhea" id="RHEA:48348"/>
        <dbReference type="Rhea" id="RHEA-COMP:12068"/>
        <dbReference type="Rhea" id="RHEA-COMP:12069"/>
        <dbReference type="ChEBI" id="CHEBI:65314"/>
        <dbReference type="ChEBI" id="CHEBI:65315"/>
    </reaction>
</comment>
<name>A0A9D1EBW3_9FIRM</name>
<dbReference type="InterPro" id="IPR006225">
    <property type="entry name" value="PsdUridine_synth_RluC/D"/>
</dbReference>
<reference evidence="8" key="1">
    <citation type="submission" date="2020-10" db="EMBL/GenBank/DDBJ databases">
        <authorList>
            <person name="Gilroy R."/>
        </authorList>
    </citation>
    <scope>NUCLEOTIDE SEQUENCE</scope>
    <source>
        <strain evidence="8">ChiW13-3771</strain>
    </source>
</reference>
<dbReference type="Proteomes" id="UP000824201">
    <property type="component" value="Unassembled WGS sequence"/>
</dbReference>
<dbReference type="GO" id="GO:0003723">
    <property type="term" value="F:RNA binding"/>
    <property type="evidence" value="ECO:0007669"/>
    <property type="project" value="UniProtKB-KW"/>
</dbReference>
<feature type="active site" evidence="4">
    <location>
        <position position="145"/>
    </location>
</feature>
<sequence>MKQISVSKNEAGQRLDKLLAKYLNLASKNFLYKMLRKKNITLNGKKANGNEMLVQGDQIKIFLSDETFDKFSNIQVQAADSSDLAIIYEDSDILILNKPAGMLSQKAKPSDVSMVEKIIQYTLETGKLSKEELRSFQPAVCNRLDRNTSGLLIAGTSLIGLQTMAKLLKNRTMHKYYYCIVDGALKQSQRIKGYLTKNTVTNQVTVTKNPISEQSQWIETEYIPIANNGNWTLLEVWLVTGRTHQIRAHLASIGHPIIGDGKYGNREVNQLCLKKYGLNHQLLHAIRLEMPLIEGELSQLSEQSFTAPLPKLFLTIIRKEKLECSEK</sequence>
<dbReference type="GO" id="GO:0120159">
    <property type="term" value="F:rRNA pseudouridine synthase activity"/>
    <property type="evidence" value="ECO:0007669"/>
    <property type="project" value="UniProtKB-ARBA"/>
</dbReference>
<dbReference type="PROSITE" id="PS01129">
    <property type="entry name" value="PSI_RLU"/>
    <property type="match status" value="1"/>
</dbReference>
<evidence type="ECO:0000256" key="5">
    <source>
        <dbReference type="PROSITE-ProRule" id="PRU00182"/>
    </source>
</evidence>
<dbReference type="SUPFAM" id="SSF55120">
    <property type="entry name" value="Pseudouridine synthase"/>
    <property type="match status" value="1"/>
</dbReference>
<feature type="domain" description="RNA-binding S4" evidence="7">
    <location>
        <begin position="13"/>
        <end position="73"/>
    </location>
</feature>
<organism evidence="8 9">
    <name type="scientific">Candidatus Fimimorpha faecalis</name>
    <dbReference type="NCBI Taxonomy" id="2840824"/>
    <lineage>
        <taxon>Bacteria</taxon>
        <taxon>Bacillati</taxon>
        <taxon>Bacillota</taxon>
        <taxon>Clostridia</taxon>
        <taxon>Eubacteriales</taxon>
        <taxon>Candidatus Fimimorpha</taxon>
    </lineage>
</organism>
<dbReference type="InterPro" id="IPR050188">
    <property type="entry name" value="RluA_PseudoU_synthase"/>
</dbReference>
<dbReference type="EC" id="5.4.99.-" evidence="6"/>
<evidence type="ECO:0000313" key="9">
    <source>
        <dbReference type="Proteomes" id="UP000824201"/>
    </source>
</evidence>
<dbReference type="NCBIfam" id="TIGR00005">
    <property type="entry name" value="rluA_subfam"/>
    <property type="match status" value="1"/>
</dbReference>
<dbReference type="InterPro" id="IPR036986">
    <property type="entry name" value="S4_RNA-bd_sf"/>
</dbReference>
<reference evidence="8" key="2">
    <citation type="journal article" date="2021" name="PeerJ">
        <title>Extensive microbial diversity within the chicken gut microbiome revealed by metagenomics and culture.</title>
        <authorList>
            <person name="Gilroy R."/>
            <person name="Ravi A."/>
            <person name="Getino M."/>
            <person name="Pursley I."/>
            <person name="Horton D.L."/>
            <person name="Alikhan N.F."/>
            <person name="Baker D."/>
            <person name="Gharbi K."/>
            <person name="Hall N."/>
            <person name="Watson M."/>
            <person name="Adriaenssens E.M."/>
            <person name="Foster-Nyarko E."/>
            <person name="Jarju S."/>
            <person name="Secka A."/>
            <person name="Antonio M."/>
            <person name="Oren A."/>
            <person name="Chaudhuri R.R."/>
            <person name="La Ragione R."/>
            <person name="Hildebrand F."/>
            <person name="Pallen M.J."/>
        </authorList>
    </citation>
    <scope>NUCLEOTIDE SEQUENCE</scope>
    <source>
        <strain evidence="8">ChiW13-3771</strain>
    </source>
</reference>
<dbReference type="InterPro" id="IPR006224">
    <property type="entry name" value="PsdUridine_synth_RluA-like_CS"/>
</dbReference>
<dbReference type="PROSITE" id="PS50889">
    <property type="entry name" value="S4"/>
    <property type="match status" value="1"/>
</dbReference>
<dbReference type="CDD" id="cd02869">
    <property type="entry name" value="PseudoU_synth_RluA_like"/>
    <property type="match status" value="1"/>
</dbReference>
<comment type="function">
    <text evidence="6">Responsible for synthesis of pseudouridine from uracil.</text>
</comment>
<keyword evidence="5" id="KW-0694">RNA-binding</keyword>
<dbReference type="InterPro" id="IPR002942">
    <property type="entry name" value="S4_RNA-bd"/>
</dbReference>
<comment type="similarity">
    <text evidence="2 6">Belongs to the pseudouridine synthase RluA family.</text>
</comment>
<dbReference type="InterPro" id="IPR006145">
    <property type="entry name" value="PsdUridine_synth_RsuA/RluA"/>
</dbReference>
<comment type="caution">
    <text evidence="8">The sequence shown here is derived from an EMBL/GenBank/DDBJ whole genome shotgun (WGS) entry which is preliminary data.</text>
</comment>
<dbReference type="Gene3D" id="3.10.290.10">
    <property type="entry name" value="RNA-binding S4 domain"/>
    <property type="match status" value="1"/>
</dbReference>
<dbReference type="EMBL" id="DVHN01000001">
    <property type="protein sequence ID" value="HIR87335.1"/>
    <property type="molecule type" value="Genomic_DNA"/>
</dbReference>
<gene>
    <name evidence="8" type="ORF">IAC96_00145</name>
</gene>
<dbReference type="InterPro" id="IPR020103">
    <property type="entry name" value="PsdUridine_synth_cat_dom_sf"/>
</dbReference>
<evidence type="ECO:0000313" key="8">
    <source>
        <dbReference type="EMBL" id="HIR87335.1"/>
    </source>
</evidence>
<dbReference type="GO" id="GO:0000455">
    <property type="term" value="P:enzyme-directed rRNA pseudouridine synthesis"/>
    <property type="evidence" value="ECO:0007669"/>
    <property type="project" value="UniProtKB-ARBA"/>
</dbReference>
<proteinExistence type="inferred from homology"/>
<dbReference type="PANTHER" id="PTHR21600">
    <property type="entry name" value="MITOCHONDRIAL RNA PSEUDOURIDINE SYNTHASE"/>
    <property type="match status" value="1"/>
</dbReference>
<accession>A0A9D1EBW3</accession>
<dbReference type="AlphaFoldDB" id="A0A9D1EBW3"/>
<dbReference type="CDD" id="cd00165">
    <property type="entry name" value="S4"/>
    <property type="match status" value="1"/>
</dbReference>